<accession>A0A931DSB1</accession>
<dbReference type="RefSeq" id="WP_197014703.1">
    <property type="nucleotide sequence ID" value="NZ_BAABES010000009.1"/>
</dbReference>
<proteinExistence type="predicted"/>
<name>A0A931DSB1_9ACTN</name>
<protein>
    <submittedName>
        <fullName evidence="3">Uncharacterized protein</fullName>
    </submittedName>
</protein>
<dbReference type="AlphaFoldDB" id="A0A931DSB1"/>
<feature type="transmembrane region" description="Helical" evidence="2">
    <location>
        <begin position="12"/>
        <end position="32"/>
    </location>
</feature>
<comment type="caution">
    <text evidence="3">The sequence shown here is derived from an EMBL/GenBank/DDBJ whole genome shotgun (WGS) entry which is preliminary data.</text>
</comment>
<sequence>MVGMRRSDRWAFILGGVGLVVILGGVQVVAWLDDSPALPAPESEFCPDRPNSAARSGTGYRETAEPYRGDGPHPVRLDLRHAEVGQVDIPDRWEAGSGGAQPKPRLIACVYRDDTIPPQEIRTCLYSSYVHAPDLPVDARKARKVQLLKAGYLIGLYEAKTAEPVIRIQVPGDAQCPGRIRADSGDAVFQEPDTRKLHAALRPYIERSVGA</sequence>
<feature type="region of interest" description="Disordered" evidence="1">
    <location>
        <begin position="42"/>
        <end position="72"/>
    </location>
</feature>
<evidence type="ECO:0000313" key="4">
    <source>
        <dbReference type="Proteomes" id="UP000614047"/>
    </source>
</evidence>
<keyword evidence="2" id="KW-0472">Membrane</keyword>
<feature type="compositionally biased region" description="Basic and acidic residues" evidence="1">
    <location>
        <begin position="62"/>
        <end position="72"/>
    </location>
</feature>
<evidence type="ECO:0000256" key="2">
    <source>
        <dbReference type="SAM" id="Phobius"/>
    </source>
</evidence>
<evidence type="ECO:0000313" key="3">
    <source>
        <dbReference type="EMBL" id="MBG6092535.1"/>
    </source>
</evidence>
<dbReference type="EMBL" id="JADOUA010000001">
    <property type="protein sequence ID" value="MBG6092535.1"/>
    <property type="molecule type" value="Genomic_DNA"/>
</dbReference>
<keyword evidence="2" id="KW-1133">Transmembrane helix</keyword>
<keyword evidence="2" id="KW-0812">Transmembrane</keyword>
<reference evidence="3" key="1">
    <citation type="submission" date="2020-11" db="EMBL/GenBank/DDBJ databases">
        <title>Sequencing the genomes of 1000 actinobacteria strains.</title>
        <authorList>
            <person name="Klenk H.-P."/>
        </authorList>
    </citation>
    <scope>NUCLEOTIDE SEQUENCE</scope>
    <source>
        <strain evidence="3">DSM 43175</strain>
    </source>
</reference>
<organism evidence="3 4">
    <name type="scientific">Actinomadura viridis</name>
    <dbReference type="NCBI Taxonomy" id="58110"/>
    <lineage>
        <taxon>Bacteria</taxon>
        <taxon>Bacillati</taxon>
        <taxon>Actinomycetota</taxon>
        <taxon>Actinomycetes</taxon>
        <taxon>Streptosporangiales</taxon>
        <taxon>Thermomonosporaceae</taxon>
        <taxon>Actinomadura</taxon>
    </lineage>
</organism>
<gene>
    <name evidence="3" type="ORF">IW256_006648</name>
</gene>
<evidence type="ECO:0000256" key="1">
    <source>
        <dbReference type="SAM" id="MobiDB-lite"/>
    </source>
</evidence>
<keyword evidence="4" id="KW-1185">Reference proteome</keyword>
<dbReference type="Proteomes" id="UP000614047">
    <property type="component" value="Unassembled WGS sequence"/>
</dbReference>